<keyword evidence="3 6" id="KW-0238">DNA-binding</keyword>
<dbReference type="PANTHER" id="PTHR45793:SF5">
    <property type="entry name" value="HOMEOTIC PROTEIN OCELLILESS"/>
    <property type="match status" value="1"/>
</dbReference>
<dbReference type="PROSITE" id="PS50071">
    <property type="entry name" value="HOMEOBOX_2"/>
    <property type="match status" value="1"/>
</dbReference>
<feature type="compositionally biased region" description="Basic and acidic residues" evidence="8">
    <location>
        <begin position="257"/>
        <end position="281"/>
    </location>
</feature>
<evidence type="ECO:0000256" key="2">
    <source>
        <dbReference type="ARBA" id="ARBA00022473"/>
    </source>
</evidence>
<evidence type="ECO:0000256" key="4">
    <source>
        <dbReference type="ARBA" id="ARBA00023155"/>
    </source>
</evidence>
<gene>
    <name evidence="10" type="primary">DjotxB</name>
</gene>
<dbReference type="Pfam" id="PF00046">
    <property type="entry name" value="Homeodomain"/>
    <property type="match status" value="1"/>
</dbReference>
<dbReference type="GO" id="GO:0000981">
    <property type="term" value="F:DNA-binding transcription factor activity, RNA polymerase II-specific"/>
    <property type="evidence" value="ECO:0007669"/>
    <property type="project" value="InterPro"/>
</dbReference>
<evidence type="ECO:0000256" key="8">
    <source>
        <dbReference type="SAM" id="MobiDB-lite"/>
    </source>
</evidence>
<protein>
    <submittedName>
        <fullName evidence="10">DjotxB protein</fullName>
    </submittedName>
</protein>
<feature type="compositionally biased region" description="Low complexity" evidence="8">
    <location>
        <begin position="302"/>
        <end position="321"/>
    </location>
</feature>
<evidence type="ECO:0000256" key="6">
    <source>
        <dbReference type="PROSITE-ProRule" id="PRU00108"/>
    </source>
</evidence>
<dbReference type="GO" id="GO:0000978">
    <property type="term" value="F:RNA polymerase II cis-regulatory region sequence-specific DNA binding"/>
    <property type="evidence" value="ECO:0007669"/>
    <property type="project" value="TreeGrafter"/>
</dbReference>
<dbReference type="Gene3D" id="1.10.10.60">
    <property type="entry name" value="Homeodomain-like"/>
    <property type="match status" value="1"/>
</dbReference>
<evidence type="ECO:0000259" key="9">
    <source>
        <dbReference type="PROSITE" id="PS50071"/>
    </source>
</evidence>
<dbReference type="PROSITE" id="PS00027">
    <property type="entry name" value="HOMEOBOX_1"/>
    <property type="match status" value="1"/>
</dbReference>
<evidence type="ECO:0000256" key="3">
    <source>
        <dbReference type="ARBA" id="ARBA00023125"/>
    </source>
</evidence>
<dbReference type="GO" id="GO:0005634">
    <property type="term" value="C:nucleus"/>
    <property type="evidence" value="ECO:0007669"/>
    <property type="project" value="UniProtKB-SubCell"/>
</dbReference>
<feature type="DNA-binding region" description="Homeobox" evidence="6">
    <location>
        <begin position="142"/>
        <end position="201"/>
    </location>
</feature>
<keyword evidence="5 6" id="KW-0539">Nucleus</keyword>
<dbReference type="InterPro" id="IPR009057">
    <property type="entry name" value="Homeodomain-like_sf"/>
</dbReference>
<feature type="region of interest" description="Disordered" evidence="8">
    <location>
        <begin position="250"/>
        <end position="325"/>
    </location>
</feature>
<dbReference type="PANTHER" id="PTHR45793">
    <property type="entry name" value="HOMEOBOX PROTEIN"/>
    <property type="match status" value="1"/>
</dbReference>
<keyword evidence="2" id="KW-0217">Developmental protein</keyword>
<evidence type="ECO:0000256" key="5">
    <source>
        <dbReference type="ARBA" id="ARBA00023242"/>
    </source>
</evidence>
<sequence>MFLSQQMHPTSHLPIFPYSQAFTSSECGYPPINSSTYSQYPISAIEQAFSGFNSNVNLSTSTDKSISATAAVGTSETCLNSRESLWTTASGYQPQLAPQYSFDQNAMAAASALALATGGSSFPSSPYFPQHPALYQVPNKKTRRDRTTFTRQQLEILELHFEKNRYPDIFLRDEISSKINLPESRVQVWFKNRRAKERQKSKQKPNGYSMPPEQLPSLPDKHLLHRMTTIKNGHMKEKVKMCTDILDSRATNCSSDSNHHSDKFMKSESKKNSKPKNKENQHSVGPSIKSNNSNIKTLPLKTDTNNMTNSSNNISPPTNIDTRSPEQKPFYPEYINKYSNWLNGNNAFACENNIWGTRHKSIMQSHENLFATNSLAVQQERNSLLIPPQNNEVNSSASIVPPSTNFLRYFDHSSTDQSIMDPTCNPANMLNGNMFCDLPNEGYINGYSHNFYNYSPKFSSGALSNYSDSYPHTATWPLTMPTNKDFGQWTQ</sequence>
<accession>A8C1Q2</accession>
<evidence type="ECO:0000256" key="7">
    <source>
        <dbReference type="RuleBase" id="RU000682"/>
    </source>
</evidence>
<dbReference type="SMART" id="SM00389">
    <property type="entry name" value="HOX"/>
    <property type="match status" value="1"/>
</dbReference>
<dbReference type="AlphaFoldDB" id="A8C1Q2"/>
<organism evidence="10">
    <name type="scientific">Dugesia japonica</name>
    <name type="common">Planarian</name>
    <dbReference type="NCBI Taxonomy" id="6161"/>
    <lineage>
        <taxon>Eukaryota</taxon>
        <taxon>Metazoa</taxon>
        <taxon>Spiralia</taxon>
        <taxon>Lophotrochozoa</taxon>
        <taxon>Platyhelminthes</taxon>
        <taxon>Rhabditophora</taxon>
        <taxon>Seriata</taxon>
        <taxon>Tricladida</taxon>
        <taxon>Continenticola</taxon>
        <taxon>Geoplanoidea</taxon>
        <taxon>Dugesiidae</taxon>
        <taxon>Dugesia</taxon>
    </lineage>
</organism>
<dbReference type="CDD" id="cd00086">
    <property type="entry name" value="homeodomain"/>
    <property type="match status" value="1"/>
</dbReference>
<dbReference type="InterPro" id="IPR001356">
    <property type="entry name" value="HD"/>
</dbReference>
<feature type="domain" description="Homeobox" evidence="9">
    <location>
        <begin position="140"/>
        <end position="200"/>
    </location>
</feature>
<dbReference type="InterPro" id="IPR017970">
    <property type="entry name" value="Homeobox_CS"/>
</dbReference>
<name>A8C1Q2_DUGJA</name>
<reference evidence="10" key="1">
    <citation type="journal article" date="1999" name="Dev. Genes Evol.">
        <title>Distinct structural domains in the planarian brain defined by the expression of evolutionarily conserved homeobox genes.</title>
        <authorList>
            <person name="Umesono Y."/>
            <person name="Watanabe K."/>
            <person name="Agata K."/>
        </authorList>
    </citation>
    <scope>NUCLEOTIDE SEQUENCE</scope>
</reference>
<feature type="compositionally biased region" description="Polar residues" evidence="8">
    <location>
        <begin position="282"/>
        <end position="296"/>
    </location>
</feature>
<evidence type="ECO:0000256" key="1">
    <source>
        <dbReference type="ARBA" id="ARBA00004123"/>
    </source>
</evidence>
<dbReference type="EMBL" id="AB008936">
    <property type="protein sequence ID" value="BAF80446.1"/>
    <property type="molecule type" value="mRNA"/>
</dbReference>
<proteinExistence type="evidence at transcript level"/>
<feature type="compositionally biased region" description="Basic residues" evidence="8">
    <location>
        <begin position="192"/>
        <end position="203"/>
    </location>
</feature>
<feature type="region of interest" description="Disordered" evidence="8">
    <location>
        <begin position="192"/>
        <end position="220"/>
    </location>
</feature>
<evidence type="ECO:0000313" key="10">
    <source>
        <dbReference type="EMBL" id="BAF80446.1"/>
    </source>
</evidence>
<comment type="subcellular location">
    <subcellularLocation>
        <location evidence="1 6 7">Nucleus</location>
    </subcellularLocation>
</comment>
<dbReference type="SUPFAM" id="SSF46689">
    <property type="entry name" value="Homeodomain-like"/>
    <property type="match status" value="1"/>
</dbReference>
<keyword evidence="4 6" id="KW-0371">Homeobox</keyword>